<reference evidence="18 19" key="1">
    <citation type="submission" date="2015-10" db="EMBL/GenBank/DDBJ databases">
        <title>Draft genomes sequences of Candida glabrata isolates 1A, 1B, 2A, 2B, 3A and 3B.</title>
        <authorList>
            <person name="Haavelsrud O.E."/>
            <person name="Gaustad P."/>
        </authorList>
    </citation>
    <scope>NUCLEOTIDE SEQUENCE [LARGE SCALE GENOMIC DNA]</scope>
    <source>
        <strain evidence="18">910700640</strain>
    </source>
</reference>
<evidence type="ECO:0000259" key="17">
    <source>
        <dbReference type="PROSITE" id="PS50919"/>
    </source>
</evidence>
<dbReference type="InterPro" id="IPR016093">
    <property type="entry name" value="MIR_motif"/>
</dbReference>
<feature type="transmembrane region" description="Helical" evidence="15">
    <location>
        <begin position="640"/>
        <end position="660"/>
    </location>
</feature>
<feature type="transmembrane region" description="Helical" evidence="15">
    <location>
        <begin position="195"/>
        <end position="214"/>
    </location>
</feature>
<keyword evidence="12" id="KW-0325">Glycoprotein</keyword>
<dbReference type="SUPFAM" id="SSF82109">
    <property type="entry name" value="MIR domain"/>
    <property type="match status" value="1"/>
</dbReference>
<evidence type="ECO:0000256" key="5">
    <source>
        <dbReference type="ARBA" id="ARBA00022676"/>
    </source>
</evidence>
<comment type="subcellular location">
    <subcellularLocation>
        <location evidence="1 15">Endoplasmic reticulum membrane</location>
        <topology evidence="1 15">Multi-pass membrane protein</topology>
    </subcellularLocation>
</comment>
<evidence type="ECO:0000256" key="4">
    <source>
        <dbReference type="ARBA" id="ARBA00012839"/>
    </source>
</evidence>
<feature type="transmembrane region" description="Helical" evidence="15">
    <location>
        <begin position="595"/>
        <end position="620"/>
    </location>
</feature>
<feature type="transmembrane region" description="Helical" evidence="15">
    <location>
        <begin position="717"/>
        <end position="744"/>
    </location>
</feature>
<protein>
    <recommendedName>
        <fullName evidence="4 15">Dolichyl-phosphate-mannose--protein mannosyltransferase</fullName>
        <ecNumber evidence="4 15">2.4.1.109</ecNumber>
    </recommendedName>
</protein>
<dbReference type="InterPro" id="IPR027005">
    <property type="entry name" value="PMT-like"/>
</dbReference>
<keyword evidence="10 15" id="KW-1133">Transmembrane helix</keyword>
<dbReference type="GO" id="GO:0042802">
    <property type="term" value="F:identical protein binding"/>
    <property type="evidence" value="ECO:0007669"/>
    <property type="project" value="EnsemblFungi"/>
</dbReference>
<evidence type="ECO:0000256" key="13">
    <source>
        <dbReference type="ARBA" id="ARBA00045085"/>
    </source>
</evidence>
<dbReference type="PANTHER" id="PTHR10050:SF51">
    <property type="entry name" value="PROTEIN O-MANNOSYL-TRANSFERASE 1"/>
    <property type="match status" value="1"/>
</dbReference>
<feature type="transmembrane region" description="Helical" evidence="15">
    <location>
        <begin position="289"/>
        <end position="310"/>
    </location>
</feature>
<feature type="transmembrane region" description="Helical" evidence="15">
    <location>
        <begin position="145"/>
        <end position="163"/>
    </location>
</feature>
<feature type="domain" description="MIR" evidence="17">
    <location>
        <begin position="468"/>
        <end position="525"/>
    </location>
</feature>
<evidence type="ECO:0000256" key="7">
    <source>
        <dbReference type="ARBA" id="ARBA00022692"/>
    </source>
</evidence>
<dbReference type="Gene3D" id="2.80.10.50">
    <property type="match status" value="1"/>
</dbReference>
<dbReference type="CDD" id="cd23285">
    <property type="entry name" value="beta-trefoil_MIR_PMT4-like"/>
    <property type="match status" value="1"/>
</dbReference>
<feature type="transmembrane region" description="Helical" evidence="15">
    <location>
        <begin position="106"/>
        <end position="124"/>
    </location>
</feature>
<dbReference type="EC" id="2.4.1.109" evidence="4 15"/>
<dbReference type="VEuPathDB" id="FungiDB:GWK60_M00121"/>
<feature type="region of interest" description="Disordered" evidence="16">
    <location>
        <begin position="1"/>
        <end position="25"/>
    </location>
</feature>
<comment type="catalytic activity">
    <reaction evidence="13 15">
        <text>a di-trans,poly-cis-dolichyl beta-D-mannosyl phosphate + L-threonyl-[protein] = 3-O-(alpha-D-mannosyl)-L-threonyl-[protein] + a di-trans,poly-cis-dolichyl phosphate + H(+)</text>
        <dbReference type="Rhea" id="RHEA:53396"/>
        <dbReference type="Rhea" id="RHEA-COMP:11060"/>
        <dbReference type="Rhea" id="RHEA-COMP:13547"/>
        <dbReference type="Rhea" id="RHEA-COMP:19498"/>
        <dbReference type="Rhea" id="RHEA-COMP:19501"/>
        <dbReference type="ChEBI" id="CHEBI:15378"/>
        <dbReference type="ChEBI" id="CHEBI:30013"/>
        <dbReference type="ChEBI" id="CHEBI:57683"/>
        <dbReference type="ChEBI" id="CHEBI:58211"/>
        <dbReference type="ChEBI" id="CHEBI:137323"/>
        <dbReference type="EC" id="2.4.1.109"/>
    </reaction>
</comment>
<keyword evidence="8" id="KW-0677">Repeat</keyword>
<comment type="similarity">
    <text evidence="3 15">Belongs to the glycosyltransferase 39 family.</text>
</comment>
<evidence type="ECO:0000256" key="3">
    <source>
        <dbReference type="ARBA" id="ARBA00007222"/>
    </source>
</evidence>
<dbReference type="InterPro" id="IPR003342">
    <property type="entry name" value="ArnT-like_N"/>
</dbReference>
<proteinExistence type="inferred from homology"/>
<dbReference type="PANTHER" id="PTHR10050">
    <property type="entry name" value="DOLICHYL-PHOSPHATE-MANNOSE--PROTEIN MANNOSYLTRANSFERASE"/>
    <property type="match status" value="1"/>
</dbReference>
<feature type="domain" description="MIR" evidence="17">
    <location>
        <begin position="337"/>
        <end position="397"/>
    </location>
</feature>
<dbReference type="PROSITE" id="PS50919">
    <property type="entry name" value="MIR"/>
    <property type="match status" value="3"/>
</dbReference>
<comment type="caution">
    <text evidence="18">The sequence shown here is derived from an EMBL/GenBank/DDBJ whole genome shotgun (WGS) entry which is preliminary data.</text>
</comment>
<evidence type="ECO:0000256" key="8">
    <source>
        <dbReference type="ARBA" id="ARBA00022737"/>
    </source>
</evidence>
<dbReference type="GO" id="GO:1900101">
    <property type="term" value="P:regulation of endoplasmic reticulum unfolded protein response"/>
    <property type="evidence" value="ECO:0007669"/>
    <property type="project" value="EnsemblFungi"/>
</dbReference>
<feature type="transmembrane region" description="Helical" evidence="15">
    <location>
        <begin position="226"/>
        <end position="244"/>
    </location>
</feature>
<evidence type="ECO:0000256" key="14">
    <source>
        <dbReference type="ARBA" id="ARBA00045102"/>
    </source>
</evidence>
<name>A0A0W0DSQ6_CANGB</name>
<gene>
    <name evidence="18" type="ORF">AO440_003865</name>
</gene>
<dbReference type="AlphaFoldDB" id="A0A0W0DSQ6"/>
<keyword evidence="6 15" id="KW-0808">Transferase</keyword>
<dbReference type="GO" id="GO:0004169">
    <property type="term" value="F:dolichyl-phosphate-mannose-protein mannosyltransferase activity"/>
    <property type="evidence" value="ECO:0007669"/>
    <property type="project" value="UniProtKB-UniRule"/>
</dbReference>
<evidence type="ECO:0000256" key="2">
    <source>
        <dbReference type="ARBA" id="ARBA00004922"/>
    </source>
</evidence>
<accession>A0A0W0DSQ6</accession>
<evidence type="ECO:0000256" key="15">
    <source>
        <dbReference type="RuleBase" id="RU367007"/>
    </source>
</evidence>
<keyword evidence="11 15" id="KW-0472">Membrane</keyword>
<evidence type="ECO:0000256" key="12">
    <source>
        <dbReference type="ARBA" id="ARBA00023180"/>
    </source>
</evidence>
<dbReference type="InterPro" id="IPR032421">
    <property type="entry name" value="PMT_4TMC"/>
</dbReference>
<dbReference type="VEuPathDB" id="FungiDB:CAGL0M00220g"/>
<evidence type="ECO:0000313" key="19">
    <source>
        <dbReference type="Proteomes" id="UP000054886"/>
    </source>
</evidence>
<evidence type="ECO:0000256" key="11">
    <source>
        <dbReference type="ARBA" id="ARBA00023136"/>
    </source>
</evidence>
<evidence type="ECO:0000256" key="10">
    <source>
        <dbReference type="ARBA" id="ARBA00022989"/>
    </source>
</evidence>
<feature type="domain" description="MIR" evidence="17">
    <location>
        <begin position="403"/>
        <end position="462"/>
    </location>
</feature>
<dbReference type="Proteomes" id="UP000054886">
    <property type="component" value="Unassembled WGS sequence"/>
</dbReference>
<comment type="function">
    <text evidence="15">Transfers mannose from Dol-P-mannose to Ser or Thr residues on proteins.</text>
</comment>
<evidence type="ECO:0000256" key="6">
    <source>
        <dbReference type="ARBA" id="ARBA00022679"/>
    </source>
</evidence>
<evidence type="ECO:0000256" key="1">
    <source>
        <dbReference type="ARBA" id="ARBA00004477"/>
    </source>
</evidence>
<feature type="transmembrane region" description="Helical" evidence="15">
    <location>
        <begin position="667"/>
        <end position="685"/>
    </location>
</feature>
<keyword evidence="5 15" id="KW-0328">Glycosyltransferase</keyword>
<dbReference type="InterPro" id="IPR036300">
    <property type="entry name" value="MIR_dom_sf"/>
</dbReference>
<keyword evidence="9 15" id="KW-0256">Endoplasmic reticulum</keyword>
<dbReference type="SMART" id="SM00472">
    <property type="entry name" value="MIR"/>
    <property type="match status" value="3"/>
</dbReference>
<evidence type="ECO:0000256" key="16">
    <source>
        <dbReference type="SAM" id="MobiDB-lite"/>
    </source>
</evidence>
<dbReference type="VEuPathDB" id="FungiDB:B1J91_M00220g"/>
<dbReference type="GO" id="GO:0097586">
    <property type="term" value="C:dolichyl-phosphate-mannose-protein mannosyltransferase Pmt4p homodimer complex"/>
    <property type="evidence" value="ECO:0007669"/>
    <property type="project" value="EnsemblFungi"/>
</dbReference>
<organism evidence="18 19">
    <name type="scientific">Candida glabrata</name>
    <name type="common">Yeast</name>
    <name type="synonym">Torulopsis glabrata</name>
    <dbReference type="NCBI Taxonomy" id="5478"/>
    <lineage>
        <taxon>Eukaryota</taxon>
        <taxon>Fungi</taxon>
        <taxon>Dikarya</taxon>
        <taxon>Ascomycota</taxon>
        <taxon>Saccharomycotina</taxon>
        <taxon>Saccharomycetes</taxon>
        <taxon>Saccharomycetales</taxon>
        <taxon>Saccharomycetaceae</taxon>
        <taxon>Nakaseomyces</taxon>
    </lineage>
</organism>
<dbReference type="UniPathway" id="UPA00378"/>
<comment type="pathway">
    <text evidence="2 15">Protein modification; protein glycosylation.</text>
</comment>
<dbReference type="Pfam" id="PF16192">
    <property type="entry name" value="PMT_4TMC"/>
    <property type="match status" value="1"/>
</dbReference>
<dbReference type="Pfam" id="PF02815">
    <property type="entry name" value="MIR"/>
    <property type="match status" value="1"/>
</dbReference>
<dbReference type="Pfam" id="PF02366">
    <property type="entry name" value="PMT"/>
    <property type="match status" value="1"/>
</dbReference>
<evidence type="ECO:0000313" key="18">
    <source>
        <dbReference type="EMBL" id="KTB08150.1"/>
    </source>
</evidence>
<comment type="catalytic activity">
    <reaction evidence="14 15">
        <text>a di-trans,poly-cis-dolichyl beta-D-mannosyl phosphate + L-seryl-[protein] = 3-O-(alpha-D-mannosyl)-L-seryl-[protein] + a di-trans,poly-cis-dolichyl phosphate + H(+)</text>
        <dbReference type="Rhea" id="RHEA:17377"/>
        <dbReference type="Rhea" id="RHEA-COMP:9863"/>
        <dbReference type="Rhea" id="RHEA-COMP:13546"/>
        <dbReference type="Rhea" id="RHEA-COMP:19498"/>
        <dbReference type="Rhea" id="RHEA-COMP:19501"/>
        <dbReference type="ChEBI" id="CHEBI:15378"/>
        <dbReference type="ChEBI" id="CHEBI:29999"/>
        <dbReference type="ChEBI" id="CHEBI:57683"/>
        <dbReference type="ChEBI" id="CHEBI:58211"/>
        <dbReference type="ChEBI" id="CHEBI:137321"/>
        <dbReference type="EC" id="2.4.1.109"/>
    </reaction>
</comment>
<keyword evidence="7 15" id="KW-0812">Transmembrane</keyword>
<sequence>MAVTKRSSGTKKFGSSASKESSVDVDDVSLKYNKGVAATEQLAQNWLLNPKPDSDNSYRLGFYLVTAIAFAVRFYKIYYPREVVFDEVHFGKFASYYLERTFFFDVHPPLAKMMIAFIGWLCNYDGSFKFEEIGLSYDKHPAPFLAYRSFNALLGTLTVSIMFESMKELNFKAITCFLASMLVAIDNAHVTETRLILLDAILLISVAATVYSYIRFYKLQLKEPFSWNWYIWLYLTGFSLSCVISTKYIGVMTYAAIGIPVVINLWQLLDINAKLSIRMLIKHIGRRLNGLILIPFIIYLFWFYVHFAILNVSGPGDVFMSSEFQDTLHDSEATKLSKEVQFFDIVTFENQDTGAFLHSHLARYPLRYEDDRVSSQGQQVTCYTHEDVNNQWEILPVADKAKGDNIRFGDEFRLRHVGTDSYLLAHDVASPLYPTNEEITTVHKDDALGARANSTIFRFQPINKKDEGHIIKSKNAVLRIIHKETVVALWSHNDELLPDWGFGQQEVNGNKKMTDSGNAWTIDSIMNLDEKRSAYAPKEIKSMPFFNKWLELQKLMFEQNNKLTSEHPFASQPESWPGSMSGVSFWTKNEERRQIYFIGNIIGFWFQVISFAVYVGIIIADQITRQRGYFALNKVTREKLYGPLAYLFCGWACHYFPFFLMGRQKFLHHYLPAHLIAALFAAGLWETVFSRCKSDDPYKDEEKPGVSFEKYPAIYTAAYITFNITVLAALVWCFVFFSPLIYATPLSAREVIKRKWLDISLSFAK</sequence>
<dbReference type="VEuPathDB" id="FungiDB:GVI51_M00121"/>
<evidence type="ECO:0000256" key="9">
    <source>
        <dbReference type="ARBA" id="ARBA00022824"/>
    </source>
</evidence>
<dbReference type="EMBL" id="LLZZ01000106">
    <property type="protein sequence ID" value="KTB08150.1"/>
    <property type="molecule type" value="Genomic_DNA"/>
</dbReference>